<dbReference type="Gene3D" id="2.30.42.10">
    <property type="match status" value="2"/>
</dbReference>
<feature type="transmembrane region" description="Helical" evidence="11">
    <location>
        <begin position="98"/>
        <end position="121"/>
    </location>
</feature>
<evidence type="ECO:0000256" key="6">
    <source>
        <dbReference type="ARBA" id="ARBA00022801"/>
    </source>
</evidence>
<evidence type="ECO:0000313" key="14">
    <source>
        <dbReference type="Proteomes" id="UP000095401"/>
    </source>
</evidence>
<evidence type="ECO:0000313" key="13">
    <source>
        <dbReference type="EMBL" id="AOU98366.1"/>
    </source>
</evidence>
<keyword evidence="7 11" id="KW-0862">Zinc</keyword>
<evidence type="ECO:0000256" key="10">
    <source>
        <dbReference type="ARBA" id="ARBA00023136"/>
    </source>
</evidence>
<keyword evidence="9 11" id="KW-0482">Metalloprotease</keyword>
<evidence type="ECO:0000256" key="9">
    <source>
        <dbReference type="ARBA" id="ARBA00023049"/>
    </source>
</evidence>
<dbReference type="GO" id="GO:0046872">
    <property type="term" value="F:metal ion binding"/>
    <property type="evidence" value="ECO:0007669"/>
    <property type="project" value="UniProtKB-KW"/>
</dbReference>
<evidence type="ECO:0000256" key="4">
    <source>
        <dbReference type="ARBA" id="ARBA00022670"/>
    </source>
</evidence>
<dbReference type="CDD" id="cd23081">
    <property type="entry name" value="cpPDZ_EcRseP-like"/>
    <property type="match status" value="1"/>
</dbReference>
<feature type="transmembrane region" description="Helical" evidence="11">
    <location>
        <begin position="426"/>
        <end position="445"/>
    </location>
</feature>
<dbReference type="NCBIfam" id="TIGR00054">
    <property type="entry name" value="RIP metalloprotease RseP"/>
    <property type="match status" value="1"/>
</dbReference>
<evidence type="ECO:0000256" key="7">
    <source>
        <dbReference type="ARBA" id="ARBA00022833"/>
    </source>
</evidence>
<dbReference type="InterPro" id="IPR004387">
    <property type="entry name" value="Pept_M50_Zn"/>
</dbReference>
<name>A0A1D8IPG7_9GAMM</name>
<keyword evidence="5 11" id="KW-0812">Transmembrane</keyword>
<evidence type="ECO:0000256" key="2">
    <source>
        <dbReference type="ARBA" id="ARBA00004141"/>
    </source>
</evidence>
<dbReference type="InterPro" id="IPR041489">
    <property type="entry name" value="PDZ_6"/>
</dbReference>
<keyword evidence="14" id="KW-1185">Reference proteome</keyword>
<sequence length="453" mass="49065">MNVLWDIAAFIVAVSILVTVHEFGHFWVARRLGVRVLRFSIGFGRPLLRWRGKDQTEYVIAALPFGGYVKMLDEREGEVAEEFRDRAFNRQPVTHRMAIVAAGPIANFLLAILLYAAMFIVGVQGIRPYIGTVTPETPAALAGFHERDLILDVNGSPVQTWEQARLMLLADGISHGSLVLRVRTASGAVETREMPTAELGLLKHGDKVLQLMGLSIWRPSTPVIAKVMPGGAAAKSGLQPGDHILSMNGQGVTSTSAWIKEIQQHAGQGMSLVVERDGKQIPLTLTPHPKMRDGHVQGFIDAQIGGIVPKSVQAILRTEVRYGPLQALREGAARTWDMTVLTLRVMGKLIVGEASVRNLSGPVTIAEYAGITAAIGLSAFLGFLAVVSLSLGVLNLLPVPVLDGGHLLYQTIELLRGRPLSEHAELIGQKIGLVFLGALMSLAFYNDISRLLT</sequence>
<dbReference type="KEGG" id="aprs:BI364_10695"/>
<keyword evidence="4 13" id="KW-0645">Protease</keyword>
<comment type="cofactor">
    <cofactor evidence="1 11">
        <name>Zn(2+)</name>
        <dbReference type="ChEBI" id="CHEBI:29105"/>
    </cofactor>
</comment>
<dbReference type="PANTHER" id="PTHR42837:SF2">
    <property type="entry name" value="MEMBRANE METALLOPROTEASE ARASP2, CHLOROPLASTIC-RELATED"/>
    <property type="match status" value="1"/>
</dbReference>
<protein>
    <recommendedName>
        <fullName evidence="11">Zinc metalloprotease</fullName>
        <ecNumber evidence="11">3.4.24.-</ecNumber>
    </recommendedName>
</protein>
<dbReference type="Proteomes" id="UP000095401">
    <property type="component" value="Chromosome"/>
</dbReference>
<dbReference type="Pfam" id="PF17820">
    <property type="entry name" value="PDZ_6"/>
    <property type="match status" value="1"/>
</dbReference>
<evidence type="ECO:0000256" key="8">
    <source>
        <dbReference type="ARBA" id="ARBA00022989"/>
    </source>
</evidence>
<reference evidence="14" key="1">
    <citation type="submission" date="2016-09" db="EMBL/GenBank/DDBJ databases">
        <title>Acidihalobacter prosperus F5.</title>
        <authorList>
            <person name="Khaleque H.N."/>
            <person name="Ramsay J.P."/>
            <person name="Kaksonen A.H."/>
            <person name="Boxall N.J."/>
            <person name="Watkin E.L.J."/>
        </authorList>
    </citation>
    <scope>NUCLEOTIDE SEQUENCE [LARGE SCALE GENOMIC DNA]</scope>
    <source>
        <strain evidence="14">F5</strain>
    </source>
</reference>
<dbReference type="AlphaFoldDB" id="A0A1D8IPG7"/>
<feature type="transmembrane region" description="Helical" evidence="11">
    <location>
        <begin position="368"/>
        <end position="394"/>
    </location>
</feature>
<dbReference type="GO" id="GO:0004222">
    <property type="term" value="F:metalloendopeptidase activity"/>
    <property type="evidence" value="ECO:0007669"/>
    <property type="project" value="InterPro"/>
</dbReference>
<keyword evidence="8 11" id="KW-1133">Transmembrane helix</keyword>
<evidence type="ECO:0000256" key="1">
    <source>
        <dbReference type="ARBA" id="ARBA00001947"/>
    </source>
</evidence>
<organism evidence="13 14">
    <name type="scientific">Acidihalobacter yilgarnensis</name>
    <dbReference type="NCBI Taxonomy" id="2819280"/>
    <lineage>
        <taxon>Bacteria</taxon>
        <taxon>Pseudomonadati</taxon>
        <taxon>Pseudomonadota</taxon>
        <taxon>Gammaproteobacteria</taxon>
        <taxon>Chromatiales</taxon>
        <taxon>Ectothiorhodospiraceae</taxon>
        <taxon>Acidihalobacter</taxon>
    </lineage>
</organism>
<evidence type="ECO:0000259" key="12">
    <source>
        <dbReference type="PROSITE" id="PS50106"/>
    </source>
</evidence>
<evidence type="ECO:0000256" key="3">
    <source>
        <dbReference type="ARBA" id="ARBA00007931"/>
    </source>
</evidence>
<dbReference type="SUPFAM" id="SSF50156">
    <property type="entry name" value="PDZ domain-like"/>
    <property type="match status" value="2"/>
</dbReference>
<dbReference type="EC" id="3.4.24.-" evidence="11"/>
<dbReference type="RefSeq" id="WP_070078727.1">
    <property type="nucleotide sequence ID" value="NZ_CP017415.1"/>
</dbReference>
<dbReference type="Pfam" id="PF02163">
    <property type="entry name" value="Peptidase_M50"/>
    <property type="match status" value="1"/>
</dbReference>
<dbReference type="GO" id="GO:0006508">
    <property type="term" value="P:proteolysis"/>
    <property type="evidence" value="ECO:0007669"/>
    <property type="project" value="UniProtKB-KW"/>
</dbReference>
<feature type="domain" description="PDZ" evidence="12">
    <location>
        <begin position="198"/>
        <end position="278"/>
    </location>
</feature>
<dbReference type="CDD" id="cd06163">
    <property type="entry name" value="S2P-M50_PDZ_RseP-like"/>
    <property type="match status" value="2"/>
</dbReference>
<dbReference type="PANTHER" id="PTHR42837">
    <property type="entry name" value="REGULATOR OF SIGMA-E PROTEASE RSEP"/>
    <property type="match status" value="1"/>
</dbReference>
<keyword evidence="11" id="KW-0479">Metal-binding</keyword>
<comment type="similarity">
    <text evidence="3 11">Belongs to the peptidase M50B family.</text>
</comment>
<accession>A0A1D8IPG7</accession>
<dbReference type="InterPro" id="IPR001478">
    <property type="entry name" value="PDZ"/>
</dbReference>
<feature type="transmembrane region" description="Helical" evidence="11">
    <location>
        <begin position="7"/>
        <end position="28"/>
    </location>
</feature>
<dbReference type="SMART" id="SM00228">
    <property type="entry name" value="PDZ"/>
    <property type="match status" value="2"/>
</dbReference>
<keyword evidence="6 11" id="KW-0378">Hydrolase</keyword>
<gene>
    <name evidence="13" type="ORF">BI364_10695</name>
</gene>
<dbReference type="EMBL" id="CP017415">
    <property type="protein sequence ID" value="AOU98366.1"/>
    <property type="molecule type" value="Genomic_DNA"/>
</dbReference>
<dbReference type="GO" id="GO:0016020">
    <property type="term" value="C:membrane"/>
    <property type="evidence" value="ECO:0007669"/>
    <property type="project" value="UniProtKB-SubCell"/>
</dbReference>
<evidence type="ECO:0000256" key="5">
    <source>
        <dbReference type="ARBA" id="ARBA00022692"/>
    </source>
</evidence>
<proteinExistence type="inferred from homology"/>
<dbReference type="PROSITE" id="PS50106">
    <property type="entry name" value="PDZ"/>
    <property type="match status" value="1"/>
</dbReference>
<dbReference type="InterPro" id="IPR036034">
    <property type="entry name" value="PDZ_sf"/>
</dbReference>
<evidence type="ECO:0000256" key="11">
    <source>
        <dbReference type="RuleBase" id="RU362031"/>
    </source>
</evidence>
<comment type="subcellular location">
    <subcellularLocation>
        <location evidence="2">Membrane</location>
        <topology evidence="2">Multi-pass membrane protein</topology>
    </subcellularLocation>
</comment>
<dbReference type="InterPro" id="IPR008915">
    <property type="entry name" value="Peptidase_M50"/>
</dbReference>
<keyword evidence="10 11" id="KW-0472">Membrane</keyword>